<dbReference type="InterPro" id="IPR015943">
    <property type="entry name" value="WD40/YVTN_repeat-like_dom_sf"/>
</dbReference>
<feature type="repeat" description="WD" evidence="3">
    <location>
        <begin position="653"/>
        <end position="694"/>
    </location>
</feature>
<dbReference type="SMART" id="SM00320">
    <property type="entry name" value="WD40"/>
    <property type="match status" value="8"/>
</dbReference>
<keyword evidence="1 3" id="KW-0853">WD repeat</keyword>
<evidence type="ECO:0000313" key="6">
    <source>
        <dbReference type="Proteomes" id="UP000298390"/>
    </source>
</evidence>
<dbReference type="Pfam" id="PF00400">
    <property type="entry name" value="WD40"/>
    <property type="match status" value="7"/>
</dbReference>
<dbReference type="InterPro" id="IPR020472">
    <property type="entry name" value="WD40_PAC1"/>
</dbReference>
<dbReference type="EMBL" id="SEKV01000072">
    <property type="protein sequence ID" value="TFY65314.1"/>
    <property type="molecule type" value="Genomic_DNA"/>
</dbReference>
<accession>A0A4Y9YSA7</accession>
<proteinExistence type="predicted"/>
<dbReference type="InterPro" id="IPR001680">
    <property type="entry name" value="WD40_rpt"/>
</dbReference>
<dbReference type="AlphaFoldDB" id="A0A4Y9YSA7"/>
<dbReference type="InterPro" id="IPR036322">
    <property type="entry name" value="WD40_repeat_dom_sf"/>
</dbReference>
<evidence type="ECO:0000256" key="3">
    <source>
        <dbReference type="PROSITE-ProRule" id="PRU00221"/>
    </source>
</evidence>
<dbReference type="PROSITE" id="PS50082">
    <property type="entry name" value="WD_REPEATS_2"/>
    <property type="match status" value="6"/>
</dbReference>
<feature type="repeat" description="WD" evidence="3">
    <location>
        <begin position="780"/>
        <end position="813"/>
    </location>
</feature>
<dbReference type="PANTHER" id="PTHR44019">
    <property type="entry name" value="WD REPEAT-CONTAINING PROTEIN 55"/>
    <property type="match status" value="1"/>
</dbReference>
<evidence type="ECO:0000256" key="4">
    <source>
        <dbReference type="SAM" id="MobiDB-lite"/>
    </source>
</evidence>
<gene>
    <name evidence="5" type="ORF">EVJ58_g2040</name>
</gene>
<dbReference type="InterPro" id="IPR050505">
    <property type="entry name" value="WDR55/POC1"/>
</dbReference>
<dbReference type="Gene3D" id="2.130.10.10">
    <property type="entry name" value="YVTN repeat-like/Quinoprotein amine dehydrogenase"/>
    <property type="match status" value="2"/>
</dbReference>
<reference evidence="5 6" key="1">
    <citation type="submission" date="2019-01" db="EMBL/GenBank/DDBJ databases">
        <title>Genome sequencing of the rare red list fungi Fomitopsis rosea.</title>
        <authorList>
            <person name="Buettner E."/>
            <person name="Kellner H."/>
        </authorList>
    </citation>
    <scope>NUCLEOTIDE SEQUENCE [LARGE SCALE GENOMIC DNA]</scope>
    <source>
        <strain evidence="5 6">DSM 105464</strain>
    </source>
</reference>
<evidence type="ECO:0000256" key="1">
    <source>
        <dbReference type="ARBA" id="ARBA00022574"/>
    </source>
</evidence>
<evidence type="ECO:0000313" key="5">
    <source>
        <dbReference type="EMBL" id="TFY65314.1"/>
    </source>
</evidence>
<dbReference type="SUPFAM" id="SSF50978">
    <property type="entry name" value="WD40 repeat-like"/>
    <property type="match status" value="1"/>
</dbReference>
<keyword evidence="2" id="KW-0677">Repeat</keyword>
<feature type="repeat" description="WD" evidence="3">
    <location>
        <begin position="527"/>
        <end position="568"/>
    </location>
</feature>
<dbReference type="STRING" id="34475.A0A4Y9YSA7"/>
<name>A0A4Y9YSA7_9APHY</name>
<dbReference type="PROSITE" id="PS50294">
    <property type="entry name" value="WD_REPEATS_REGION"/>
    <property type="match status" value="5"/>
</dbReference>
<organism evidence="5 6">
    <name type="scientific">Rhodofomes roseus</name>
    <dbReference type="NCBI Taxonomy" id="34475"/>
    <lineage>
        <taxon>Eukaryota</taxon>
        <taxon>Fungi</taxon>
        <taxon>Dikarya</taxon>
        <taxon>Basidiomycota</taxon>
        <taxon>Agaricomycotina</taxon>
        <taxon>Agaricomycetes</taxon>
        <taxon>Polyporales</taxon>
        <taxon>Rhodofomes</taxon>
    </lineage>
</organism>
<dbReference type="InterPro" id="IPR019775">
    <property type="entry name" value="WD40_repeat_CS"/>
</dbReference>
<feature type="region of interest" description="Disordered" evidence="4">
    <location>
        <begin position="227"/>
        <end position="265"/>
    </location>
</feature>
<feature type="region of interest" description="Disordered" evidence="4">
    <location>
        <begin position="414"/>
        <end position="472"/>
    </location>
</feature>
<evidence type="ECO:0000256" key="2">
    <source>
        <dbReference type="ARBA" id="ARBA00022737"/>
    </source>
</evidence>
<feature type="repeat" description="WD" evidence="3">
    <location>
        <begin position="569"/>
        <end position="610"/>
    </location>
</feature>
<comment type="caution">
    <text evidence="5">The sequence shown here is derived from an EMBL/GenBank/DDBJ whole genome shotgun (WGS) entry which is preliminary data.</text>
</comment>
<dbReference type="PANTHER" id="PTHR44019:SF8">
    <property type="entry name" value="POC1 CENTRIOLAR PROTEIN HOMOLOG"/>
    <property type="match status" value="1"/>
</dbReference>
<dbReference type="CDD" id="cd00200">
    <property type="entry name" value="WD40"/>
    <property type="match status" value="1"/>
</dbReference>
<feature type="repeat" description="WD" evidence="3">
    <location>
        <begin position="748"/>
        <end position="779"/>
    </location>
</feature>
<feature type="repeat" description="WD" evidence="3">
    <location>
        <begin position="611"/>
        <end position="652"/>
    </location>
</feature>
<protein>
    <submittedName>
        <fullName evidence="5">Uncharacterized protein</fullName>
    </submittedName>
</protein>
<dbReference type="PRINTS" id="PR00320">
    <property type="entry name" value="GPROTEINBRPT"/>
</dbReference>
<sequence length="851" mass="92848">MNAGPAASEVYAQQLFKLALGYPLWEPEPKNGQGEVLIGDVGYLNQGGFYRLFNAMKDADDPIQQYRVPRDYKKFDLGLMQVVPANNVVNEGPIFSQTVHRTDIGGGAGSHGVNFAFQCECTDQNGALAILDTPGRRELVHQSRRMTKHMKENIETWHHWASEEVGLEVAIEDILFVRGWIKTSRWAVVAFFGNSRHARLSFTGDLGLPVSAAFHVDIQRETAATCLPRIGPDNRPRFNPGRPSGPAQPAPELASPVQSQSPKEMDWGSQVVAAQEYPSDQCIFLHYFKLKKRLLLPSKIEAAAEPQDPSVDRDTDDGMGMIEEVPPKVTPYDPVIFVLDYILENSHADVAIASDLDLIRICKARFDHQYPIPDDIPHFLEENRPDIEVTEDGLGMLLFDDEVTEMLIAESANAADVQHDPHTTDPGQAEADPQKGAADDDIEMGGGPVPGASDDNPVIPPDSLAEDKGKRVDRPNILHMPALTGTERRGGISALAYSPVGRDIAAGFENNTIMVWSTMNQAVRHQFQDHGGAVSSLVFSPDGNKLVSGGRDGRVIIWDLIAGGMIRTLHAHEGTVDCVAYSPDGKLFASAAGDSVVKLWEAESGNLRASTEEHNGIIMSILFSPDNERFVSTSAEGTAHVWSTHTASHICDLQGHEGVIYTAAYSSDGKRLITGSDDGTARVWSALLGDEFMTLSEGDDGCVWAATFSTDGRHLHYVGSEHIIKTYDSYTAVLLHSIDCGDKVAMGMTFSADGRLLAAGGEDHVVTVWDMVTKREVVQYNGHTDTVNYLAFSHDNKHLASASDDGSVRKWELPSYVLIVMRAVVQDLMSEPIVTAATITGMVDGLQRDSN</sequence>
<dbReference type="Proteomes" id="UP000298390">
    <property type="component" value="Unassembled WGS sequence"/>
</dbReference>
<dbReference type="PROSITE" id="PS00678">
    <property type="entry name" value="WD_REPEATS_1"/>
    <property type="match status" value="2"/>
</dbReference>